<evidence type="ECO:0000313" key="2">
    <source>
        <dbReference type="Proteomes" id="UP000779049"/>
    </source>
</evidence>
<evidence type="ECO:0000313" key="1">
    <source>
        <dbReference type="EMBL" id="MBY0758539.1"/>
    </source>
</evidence>
<keyword evidence="2" id="KW-1185">Reference proteome</keyword>
<sequence>MRLIDADELIKRIGKWMPKDPCGREQTVEEIVATDIAVSVCMEIEEMPTAFDKEKVIEELENYLFEKYCVEGDENISEIVEKGGVE</sequence>
<dbReference type="Proteomes" id="UP000779049">
    <property type="component" value="Unassembled WGS sequence"/>
</dbReference>
<organism evidence="1 2">
    <name type="scientific">Sellimonas caecigallum</name>
    <dbReference type="NCBI Taxonomy" id="2592333"/>
    <lineage>
        <taxon>Bacteria</taxon>
        <taxon>Bacillati</taxon>
        <taxon>Bacillota</taxon>
        <taxon>Clostridia</taxon>
        <taxon>Lachnospirales</taxon>
        <taxon>Lachnospiraceae</taxon>
        <taxon>Sellimonas</taxon>
    </lineage>
</organism>
<comment type="caution">
    <text evidence="1">The sequence shown here is derived from an EMBL/GenBank/DDBJ whole genome shotgun (WGS) entry which is preliminary data.</text>
</comment>
<accession>A0ABS7L695</accession>
<dbReference type="RefSeq" id="WP_221919593.1">
    <property type="nucleotide sequence ID" value="NZ_CP173660.1"/>
</dbReference>
<proteinExistence type="predicted"/>
<name>A0ABS7L695_9FIRM</name>
<reference evidence="1 2" key="1">
    <citation type="journal article" date="2020" name="New Microbes New Infect">
        <title>Sellimonas caecigallum sp. nov., description and genome sequence of a new member of the Sellimonas genus isolated from the cecum of feral chicken.</title>
        <authorList>
            <person name="Wongkuna S."/>
            <person name="Ghimire S."/>
            <person name="Antony L."/>
            <person name="Chankhamhaengdecha S."/>
            <person name="Janvilisri T."/>
            <person name="Scaria J."/>
        </authorList>
    </citation>
    <scope>NUCLEOTIDE SEQUENCE [LARGE SCALE GENOMIC DNA]</scope>
    <source>
        <strain evidence="1 2">SW451</strain>
    </source>
</reference>
<dbReference type="EMBL" id="VIRV01000005">
    <property type="protein sequence ID" value="MBY0758539.1"/>
    <property type="molecule type" value="Genomic_DNA"/>
</dbReference>
<gene>
    <name evidence="1" type="ORF">FLB61_05455</name>
</gene>
<protein>
    <submittedName>
        <fullName evidence="1">Uncharacterized protein</fullName>
    </submittedName>
</protein>